<dbReference type="Gene3D" id="3.90.226.10">
    <property type="entry name" value="2-enoyl-CoA Hydratase, Chain A, domain 1"/>
    <property type="match status" value="1"/>
</dbReference>
<dbReference type="GO" id="GO:0007165">
    <property type="term" value="P:signal transduction"/>
    <property type="evidence" value="ECO:0007669"/>
    <property type="project" value="TreeGrafter"/>
</dbReference>
<evidence type="ECO:0000256" key="1">
    <source>
        <dbReference type="ARBA" id="ARBA00009179"/>
    </source>
</evidence>
<evidence type="ECO:0000313" key="9">
    <source>
        <dbReference type="Proteomes" id="UP000600865"/>
    </source>
</evidence>
<dbReference type="CDD" id="cd07560">
    <property type="entry name" value="Peptidase_S41_CPP"/>
    <property type="match status" value="1"/>
</dbReference>
<dbReference type="NCBIfam" id="TIGR00225">
    <property type="entry name" value="prc"/>
    <property type="match status" value="1"/>
</dbReference>
<keyword evidence="4 5" id="KW-0720">Serine protease</keyword>
<dbReference type="InterPro" id="IPR036034">
    <property type="entry name" value="PDZ_sf"/>
</dbReference>
<dbReference type="GO" id="GO:0030288">
    <property type="term" value="C:outer membrane-bounded periplasmic space"/>
    <property type="evidence" value="ECO:0007669"/>
    <property type="project" value="TreeGrafter"/>
</dbReference>
<keyword evidence="2 5" id="KW-0645">Protease</keyword>
<dbReference type="Pfam" id="PF22694">
    <property type="entry name" value="CtpB_N-like"/>
    <property type="match status" value="1"/>
</dbReference>
<keyword evidence="3 5" id="KW-0378">Hydrolase</keyword>
<gene>
    <name evidence="8" type="ORF">GCM10011309_08990</name>
</gene>
<dbReference type="EMBL" id="BMYV01000001">
    <property type="protein sequence ID" value="GGX61262.1"/>
    <property type="molecule type" value="Genomic_DNA"/>
</dbReference>
<protein>
    <submittedName>
        <fullName evidence="8">Peptidase S41</fullName>
    </submittedName>
</protein>
<dbReference type="Proteomes" id="UP000600865">
    <property type="component" value="Unassembled WGS sequence"/>
</dbReference>
<organism evidence="8 9">
    <name type="scientific">Litorimonas cladophorae</name>
    <dbReference type="NCBI Taxonomy" id="1220491"/>
    <lineage>
        <taxon>Bacteria</taxon>
        <taxon>Pseudomonadati</taxon>
        <taxon>Pseudomonadota</taxon>
        <taxon>Alphaproteobacteria</taxon>
        <taxon>Maricaulales</taxon>
        <taxon>Robiginitomaculaceae</taxon>
    </lineage>
</organism>
<dbReference type="GO" id="GO:0006508">
    <property type="term" value="P:proteolysis"/>
    <property type="evidence" value="ECO:0007669"/>
    <property type="project" value="UniProtKB-KW"/>
</dbReference>
<evidence type="ECO:0000256" key="3">
    <source>
        <dbReference type="ARBA" id="ARBA00022801"/>
    </source>
</evidence>
<sequence>MRNKLWSGTKWAALAVAATLPLAAIADEKNPQAIYDELQIFSDVLAIVQNQYVEEVDSASLIENALNGALGSLDPHSSYVAPVQFTEQREAVRREYGGLGIEIQSEGGLVRVNHAIEEGPAYAAGIRGGDLITAVDGIDIRGKTLDDAVSGMRGLKGEPVTVTVLSPGKTSRDVVVVRDTVRGRAIRHRVEQGVGYIQIETFNNDRLTDDTTRALADLEKQLGKLDKLIIDLRGNRGGLLTESVSISGLFLDGGEVLSARGRDASDNERYNAEAGELYPDAKIVILMSPGSASAAEIVAGALQDRGRGVVLGRRSFGKGSVQSVIPLGPEEGALRLTTQRYYTPSGQSIQGRGIMPDLLVSGLEDKGEIRKRFREDSLRNFLSNPDDSDYEEKYEDILFPDEIFPDDEDFQLRKAVEVLKTSQYERLLEAQENRF</sequence>
<evidence type="ECO:0000256" key="4">
    <source>
        <dbReference type="ARBA" id="ARBA00022825"/>
    </source>
</evidence>
<dbReference type="InterPro" id="IPR001478">
    <property type="entry name" value="PDZ"/>
</dbReference>
<proteinExistence type="inferred from homology"/>
<feature type="domain" description="PDZ" evidence="7">
    <location>
        <begin position="88"/>
        <end position="153"/>
    </location>
</feature>
<dbReference type="InterPro" id="IPR004447">
    <property type="entry name" value="Peptidase_S41A"/>
</dbReference>
<dbReference type="SMART" id="SM00245">
    <property type="entry name" value="TSPc"/>
    <property type="match status" value="1"/>
</dbReference>
<dbReference type="PROSITE" id="PS50106">
    <property type="entry name" value="PDZ"/>
    <property type="match status" value="1"/>
</dbReference>
<dbReference type="Gene3D" id="2.30.42.10">
    <property type="match status" value="1"/>
</dbReference>
<dbReference type="GO" id="GO:0008236">
    <property type="term" value="F:serine-type peptidase activity"/>
    <property type="evidence" value="ECO:0007669"/>
    <property type="project" value="UniProtKB-KW"/>
</dbReference>
<comment type="similarity">
    <text evidence="1 5">Belongs to the peptidase S41A family.</text>
</comment>
<dbReference type="PANTHER" id="PTHR32060">
    <property type="entry name" value="TAIL-SPECIFIC PROTEASE"/>
    <property type="match status" value="1"/>
</dbReference>
<feature type="chain" id="PRO_5037587923" evidence="6">
    <location>
        <begin position="27"/>
        <end position="435"/>
    </location>
</feature>
<evidence type="ECO:0000256" key="2">
    <source>
        <dbReference type="ARBA" id="ARBA00022670"/>
    </source>
</evidence>
<accession>A0A918NE33</accession>
<dbReference type="SUPFAM" id="SSF52096">
    <property type="entry name" value="ClpP/crotonase"/>
    <property type="match status" value="1"/>
</dbReference>
<name>A0A918NE33_9PROT</name>
<keyword evidence="6" id="KW-0732">Signal</keyword>
<comment type="caution">
    <text evidence="8">The sequence shown here is derived from an EMBL/GenBank/DDBJ whole genome shotgun (WGS) entry which is preliminary data.</text>
</comment>
<dbReference type="SUPFAM" id="SSF50156">
    <property type="entry name" value="PDZ domain-like"/>
    <property type="match status" value="1"/>
</dbReference>
<dbReference type="InterPro" id="IPR005151">
    <property type="entry name" value="Tail-specific_protease"/>
</dbReference>
<dbReference type="RefSeq" id="WP_189581870.1">
    <property type="nucleotide sequence ID" value="NZ_BMYV01000001.1"/>
</dbReference>
<dbReference type="PANTHER" id="PTHR32060:SF30">
    <property type="entry name" value="CARBOXY-TERMINAL PROCESSING PROTEASE CTPA"/>
    <property type="match status" value="1"/>
</dbReference>
<dbReference type="InterPro" id="IPR055210">
    <property type="entry name" value="CtpA/B_N"/>
</dbReference>
<evidence type="ECO:0000313" key="8">
    <source>
        <dbReference type="EMBL" id="GGX61262.1"/>
    </source>
</evidence>
<dbReference type="InterPro" id="IPR029045">
    <property type="entry name" value="ClpP/crotonase-like_dom_sf"/>
</dbReference>
<dbReference type="GO" id="GO:0004175">
    <property type="term" value="F:endopeptidase activity"/>
    <property type="evidence" value="ECO:0007669"/>
    <property type="project" value="TreeGrafter"/>
</dbReference>
<dbReference type="Gene3D" id="3.30.750.44">
    <property type="match status" value="1"/>
</dbReference>
<dbReference type="SMART" id="SM00228">
    <property type="entry name" value="PDZ"/>
    <property type="match status" value="1"/>
</dbReference>
<evidence type="ECO:0000256" key="5">
    <source>
        <dbReference type="RuleBase" id="RU004404"/>
    </source>
</evidence>
<dbReference type="InterPro" id="IPR041489">
    <property type="entry name" value="PDZ_6"/>
</dbReference>
<dbReference type="Pfam" id="PF17820">
    <property type="entry name" value="PDZ_6"/>
    <property type="match status" value="1"/>
</dbReference>
<keyword evidence="9" id="KW-1185">Reference proteome</keyword>
<evidence type="ECO:0000259" key="7">
    <source>
        <dbReference type="PROSITE" id="PS50106"/>
    </source>
</evidence>
<evidence type="ECO:0000256" key="6">
    <source>
        <dbReference type="SAM" id="SignalP"/>
    </source>
</evidence>
<dbReference type="Pfam" id="PF03572">
    <property type="entry name" value="Peptidase_S41"/>
    <property type="match status" value="1"/>
</dbReference>
<feature type="signal peptide" evidence="6">
    <location>
        <begin position="1"/>
        <end position="26"/>
    </location>
</feature>
<reference evidence="8 9" key="1">
    <citation type="journal article" date="2014" name="Int. J. Syst. Evol. Microbiol.">
        <title>Complete genome sequence of Corynebacterium casei LMG S-19264T (=DSM 44701T), isolated from a smear-ripened cheese.</title>
        <authorList>
            <consortium name="US DOE Joint Genome Institute (JGI-PGF)"/>
            <person name="Walter F."/>
            <person name="Albersmeier A."/>
            <person name="Kalinowski J."/>
            <person name="Ruckert C."/>
        </authorList>
    </citation>
    <scope>NUCLEOTIDE SEQUENCE [LARGE SCALE GENOMIC DNA]</scope>
    <source>
        <strain evidence="8 9">KCTC 23968</strain>
    </source>
</reference>
<dbReference type="AlphaFoldDB" id="A0A918NE33"/>
<dbReference type="CDD" id="cd06782">
    <property type="entry name" value="cpPDZ_CPP-like"/>
    <property type="match status" value="1"/>
</dbReference>